<evidence type="ECO:0000256" key="2">
    <source>
        <dbReference type="ARBA" id="ARBA00022741"/>
    </source>
</evidence>
<gene>
    <name evidence="7" type="ORF">EFW17_19580</name>
</gene>
<evidence type="ECO:0000256" key="1">
    <source>
        <dbReference type="ARBA" id="ARBA00022598"/>
    </source>
</evidence>
<proteinExistence type="predicted"/>
<dbReference type="Pfam" id="PF03099">
    <property type="entry name" value="BPL_LplA_LipB"/>
    <property type="match status" value="1"/>
</dbReference>
<dbReference type="InterPro" id="IPR045864">
    <property type="entry name" value="aa-tRNA-synth_II/BPL/LPL"/>
</dbReference>
<dbReference type="PROSITE" id="PS51733">
    <property type="entry name" value="BPL_LPL_CATALYTIC"/>
    <property type="match status" value="1"/>
</dbReference>
<evidence type="ECO:0000259" key="6">
    <source>
        <dbReference type="PROSITE" id="PS51733"/>
    </source>
</evidence>
<dbReference type="EC" id="6.3.4.15" evidence="5"/>
<dbReference type="InterPro" id="IPR004408">
    <property type="entry name" value="Biotin_CoA_COase_ligase"/>
</dbReference>
<dbReference type="OrthoDB" id="9807064at2"/>
<evidence type="ECO:0000313" key="7">
    <source>
        <dbReference type="EMBL" id="RNL82319.1"/>
    </source>
</evidence>
<keyword evidence="4" id="KW-0092">Biotin</keyword>
<dbReference type="RefSeq" id="WP_123202884.1">
    <property type="nucleotide sequence ID" value="NZ_RJMB01000024.1"/>
</dbReference>
<dbReference type="InterPro" id="IPR004143">
    <property type="entry name" value="BPL_LPL_catalytic"/>
</dbReference>
<keyword evidence="1 7" id="KW-0436">Ligase</keyword>
<keyword evidence="2" id="KW-0547">Nucleotide-binding</keyword>
<dbReference type="NCBIfam" id="TIGR00121">
    <property type="entry name" value="birA_ligase"/>
    <property type="match status" value="1"/>
</dbReference>
<dbReference type="SUPFAM" id="SSF55681">
    <property type="entry name" value="Class II aaRS and biotin synthetases"/>
    <property type="match status" value="1"/>
</dbReference>
<dbReference type="GO" id="GO:0004077">
    <property type="term" value="F:biotin--[biotin carboxyl-carrier protein] ligase activity"/>
    <property type="evidence" value="ECO:0007669"/>
    <property type="project" value="UniProtKB-EC"/>
</dbReference>
<feature type="domain" description="BPL/LPL catalytic" evidence="6">
    <location>
        <begin position="18"/>
        <end position="212"/>
    </location>
</feature>
<evidence type="ECO:0000256" key="3">
    <source>
        <dbReference type="ARBA" id="ARBA00022840"/>
    </source>
</evidence>
<reference evidence="7 8" key="1">
    <citation type="submission" date="2018-11" db="EMBL/GenBank/DDBJ databases">
        <title>The genome draft of YIM 96095.</title>
        <authorList>
            <person name="Tang S.-K."/>
            <person name="Chunyu W.-X."/>
            <person name="Feng Y.-Z."/>
        </authorList>
    </citation>
    <scope>NUCLEOTIDE SEQUENCE [LARGE SCALE GENOMIC DNA]</scope>
    <source>
        <strain evidence="7 8">YIM 96095</strain>
    </source>
</reference>
<dbReference type="Pfam" id="PF02237">
    <property type="entry name" value="BPL_C"/>
    <property type="match status" value="1"/>
</dbReference>
<protein>
    <recommendedName>
        <fullName evidence="5">biotin--[biotin carboxyl-carrier protein] ligase</fullName>
        <ecNumber evidence="5">6.3.4.15</ecNumber>
    </recommendedName>
</protein>
<comment type="caution">
    <text evidence="7">The sequence shown here is derived from an EMBL/GenBank/DDBJ whole genome shotgun (WGS) entry which is preliminary data.</text>
</comment>
<dbReference type="InterPro" id="IPR003142">
    <property type="entry name" value="BPL_C"/>
</dbReference>
<dbReference type="Proteomes" id="UP000269198">
    <property type="component" value="Unassembled WGS sequence"/>
</dbReference>
<evidence type="ECO:0000313" key="8">
    <source>
        <dbReference type="Proteomes" id="UP000269198"/>
    </source>
</evidence>
<dbReference type="CDD" id="cd16442">
    <property type="entry name" value="BPL"/>
    <property type="match status" value="1"/>
</dbReference>
<evidence type="ECO:0000256" key="5">
    <source>
        <dbReference type="ARBA" id="ARBA00024227"/>
    </source>
</evidence>
<dbReference type="GO" id="GO:0005737">
    <property type="term" value="C:cytoplasm"/>
    <property type="evidence" value="ECO:0007669"/>
    <property type="project" value="TreeGrafter"/>
</dbReference>
<keyword evidence="8" id="KW-1185">Reference proteome</keyword>
<evidence type="ECO:0000256" key="4">
    <source>
        <dbReference type="ARBA" id="ARBA00023267"/>
    </source>
</evidence>
<dbReference type="Gene3D" id="3.30.930.10">
    <property type="entry name" value="Bira Bifunctional Protein, Domain 2"/>
    <property type="match status" value="1"/>
</dbReference>
<dbReference type="PANTHER" id="PTHR12835:SF5">
    <property type="entry name" value="BIOTIN--PROTEIN LIGASE"/>
    <property type="match status" value="1"/>
</dbReference>
<dbReference type="EMBL" id="RJMB01000024">
    <property type="protein sequence ID" value="RNL82319.1"/>
    <property type="molecule type" value="Genomic_DNA"/>
</dbReference>
<dbReference type="AlphaFoldDB" id="A0A3N0E3E8"/>
<accession>A0A3N0E3E8</accession>
<dbReference type="InterPro" id="IPR008988">
    <property type="entry name" value="Transcriptional_repressor_C"/>
</dbReference>
<dbReference type="Gene3D" id="2.30.30.100">
    <property type="match status" value="1"/>
</dbReference>
<organism evidence="7 8">
    <name type="scientific">Halostreptopolyspora alba</name>
    <dbReference type="NCBI Taxonomy" id="2487137"/>
    <lineage>
        <taxon>Bacteria</taxon>
        <taxon>Bacillati</taxon>
        <taxon>Actinomycetota</taxon>
        <taxon>Actinomycetes</taxon>
        <taxon>Streptosporangiales</taxon>
        <taxon>Nocardiopsidaceae</taxon>
        <taxon>Halostreptopolyspora</taxon>
    </lineage>
</organism>
<name>A0A3N0E3E8_9ACTN</name>
<dbReference type="GO" id="GO:0005524">
    <property type="term" value="F:ATP binding"/>
    <property type="evidence" value="ECO:0007669"/>
    <property type="project" value="UniProtKB-KW"/>
</dbReference>
<sequence>MGNSPYADVDRPPLRAASLNRALARPGEFWREIDVCPESASTNTDLVNRAREGAAQGTVLVAEHQTAGRGRLGRTFTTPPRAALTFSVLVRPDVPAGRYGWLPLLMGVAAMRGISRVAELSARLKWPNDVLAPAGEGEATGRKLAGILAEAVPGSEGNAVVVGMGLNVSQEREELPVDSGTSLALEGAACTDRDPLLRAVLRAFATCYQEWESRGGDAEASGLAPEYRERCDTIGRPVRVFLPDDRVLEGRATSVDSGGQLVVRDPHGGEHPVGAGDVVHVRPTD</sequence>
<dbReference type="PANTHER" id="PTHR12835">
    <property type="entry name" value="BIOTIN PROTEIN LIGASE"/>
    <property type="match status" value="1"/>
</dbReference>
<keyword evidence="3" id="KW-0067">ATP-binding</keyword>
<dbReference type="SUPFAM" id="SSF50037">
    <property type="entry name" value="C-terminal domain of transcriptional repressors"/>
    <property type="match status" value="1"/>
</dbReference>